<accession>A0A382XV32</accession>
<name>A0A382XV32_9ZZZZ</name>
<dbReference type="EMBL" id="UINC01170574">
    <property type="protein sequence ID" value="SVD74689.1"/>
    <property type="molecule type" value="Genomic_DNA"/>
</dbReference>
<sequence length="33" mass="3592">MPGDFLVKDSQMQRLGWKNGAATLVLAMTNGIK</sequence>
<protein>
    <submittedName>
        <fullName evidence="1">Uncharacterized protein</fullName>
    </submittedName>
</protein>
<gene>
    <name evidence="1" type="ORF">METZ01_LOCUS427543</name>
</gene>
<organism evidence="1">
    <name type="scientific">marine metagenome</name>
    <dbReference type="NCBI Taxonomy" id="408172"/>
    <lineage>
        <taxon>unclassified sequences</taxon>
        <taxon>metagenomes</taxon>
        <taxon>ecological metagenomes</taxon>
    </lineage>
</organism>
<reference evidence="1" key="1">
    <citation type="submission" date="2018-05" db="EMBL/GenBank/DDBJ databases">
        <authorList>
            <person name="Lanie J.A."/>
            <person name="Ng W.-L."/>
            <person name="Kazmierczak K.M."/>
            <person name="Andrzejewski T.M."/>
            <person name="Davidsen T.M."/>
            <person name="Wayne K.J."/>
            <person name="Tettelin H."/>
            <person name="Glass J.I."/>
            <person name="Rusch D."/>
            <person name="Podicherti R."/>
            <person name="Tsui H.-C.T."/>
            <person name="Winkler M.E."/>
        </authorList>
    </citation>
    <scope>NUCLEOTIDE SEQUENCE</scope>
</reference>
<dbReference type="AlphaFoldDB" id="A0A382XV32"/>
<proteinExistence type="predicted"/>
<evidence type="ECO:0000313" key="1">
    <source>
        <dbReference type="EMBL" id="SVD74689.1"/>
    </source>
</evidence>